<reference evidence="1" key="1">
    <citation type="submission" date="2019-10" db="EMBL/GenBank/DDBJ databases">
        <title>Lactobacillus agilis SY212 Whole Genome Sequencing Project.</title>
        <authorList>
            <person name="Suzuki S."/>
            <person name="Endo A."/>
            <person name="Maeno S."/>
            <person name="Shiwa Y."/>
            <person name="Matsutani M."/>
            <person name="Kajikawa A."/>
        </authorList>
    </citation>
    <scope>NUCLEOTIDE SEQUENCE</scope>
    <source>
        <strain evidence="1">SY212</strain>
    </source>
</reference>
<sequence length="42" mass="4934">MRKEGTKNYYYLETEGNQWQQLASLSTDLVELIQNLNEGKVK</sequence>
<accession>A0A6F9XKM2</accession>
<protein>
    <submittedName>
        <fullName evidence="1">Uncharacterized protein</fullName>
    </submittedName>
</protein>
<gene>
    <name evidence="1" type="ORF">SY212_08440</name>
</gene>
<evidence type="ECO:0000313" key="1">
    <source>
        <dbReference type="EMBL" id="GET05814.1"/>
    </source>
</evidence>
<dbReference type="RefSeq" id="WP_263863148.1">
    <property type="nucleotide sequence ID" value="NZ_BLAM01000093.1"/>
</dbReference>
<dbReference type="Proteomes" id="UP000494265">
    <property type="component" value="Unassembled WGS sequence"/>
</dbReference>
<comment type="caution">
    <text evidence="1">The sequence shown here is derived from an EMBL/GenBank/DDBJ whole genome shotgun (WGS) entry which is preliminary data.</text>
</comment>
<organism evidence="1">
    <name type="scientific">Ligilactobacillus agilis</name>
    <dbReference type="NCBI Taxonomy" id="1601"/>
    <lineage>
        <taxon>Bacteria</taxon>
        <taxon>Bacillati</taxon>
        <taxon>Bacillota</taxon>
        <taxon>Bacilli</taxon>
        <taxon>Lactobacillales</taxon>
        <taxon>Lactobacillaceae</taxon>
        <taxon>Ligilactobacillus</taxon>
    </lineage>
</organism>
<dbReference type="EMBL" id="BLAM01000093">
    <property type="protein sequence ID" value="GET05814.1"/>
    <property type="molecule type" value="Genomic_DNA"/>
</dbReference>
<dbReference type="AlphaFoldDB" id="A0A6F9XKM2"/>
<proteinExistence type="predicted"/>
<name>A0A6F9XKM2_9LACO</name>